<feature type="transmembrane region" description="Helical" evidence="7">
    <location>
        <begin position="141"/>
        <end position="165"/>
    </location>
</feature>
<dbReference type="PANTHER" id="PTHR20855">
    <property type="entry name" value="ADIPOR/PROGESTIN RECEPTOR-RELATED"/>
    <property type="match status" value="1"/>
</dbReference>
<evidence type="ECO:0000256" key="3">
    <source>
        <dbReference type="ARBA" id="ARBA00022692"/>
    </source>
</evidence>
<gene>
    <name evidence="8" type="primary">ADRL</name>
    <name evidence="8" type="ORF">TR59113</name>
</gene>
<dbReference type="GO" id="GO:0046872">
    <property type="term" value="F:metal ion binding"/>
    <property type="evidence" value="ECO:0007669"/>
    <property type="project" value="UniProtKB-KW"/>
</dbReference>
<proteinExistence type="inferred from homology"/>
<dbReference type="Pfam" id="PF03006">
    <property type="entry name" value="HlyIII"/>
    <property type="match status" value="1"/>
</dbReference>
<evidence type="ECO:0000256" key="5">
    <source>
        <dbReference type="ARBA" id="ARBA00023136"/>
    </source>
</evidence>
<feature type="transmembrane region" description="Helical" evidence="7">
    <location>
        <begin position="205"/>
        <end position="224"/>
    </location>
</feature>
<evidence type="ECO:0000256" key="7">
    <source>
        <dbReference type="SAM" id="Phobius"/>
    </source>
</evidence>
<accession>A0A0X3Q591</accession>
<dbReference type="AlphaFoldDB" id="A0A0X3Q591"/>
<name>A0A0X3Q591_SCHSO</name>
<dbReference type="GO" id="GO:0005886">
    <property type="term" value="C:plasma membrane"/>
    <property type="evidence" value="ECO:0007669"/>
    <property type="project" value="TreeGrafter"/>
</dbReference>
<keyword evidence="6" id="KW-0479">Metal-binding</keyword>
<dbReference type="EMBL" id="GEEE01004615">
    <property type="protein sequence ID" value="JAP58610.1"/>
    <property type="molecule type" value="Transcribed_RNA"/>
</dbReference>
<feature type="binding site" evidence="6">
    <location>
        <position position="307"/>
    </location>
    <ligand>
        <name>Zn(2+)</name>
        <dbReference type="ChEBI" id="CHEBI:29105"/>
    </ligand>
</feature>
<dbReference type="InterPro" id="IPR004254">
    <property type="entry name" value="AdipoR/HlyIII-related"/>
</dbReference>
<dbReference type="PANTHER" id="PTHR20855:SF52">
    <property type="entry name" value="ADIPONECTIN RECEPTOR PROTEIN"/>
    <property type="match status" value="1"/>
</dbReference>
<keyword evidence="5 7" id="KW-0472">Membrane</keyword>
<comment type="subcellular location">
    <subcellularLocation>
        <location evidence="1">Membrane</location>
        <topology evidence="1">Multi-pass membrane protein</topology>
    </subcellularLocation>
</comment>
<evidence type="ECO:0000313" key="8">
    <source>
        <dbReference type="EMBL" id="JAP58610.1"/>
    </source>
</evidence>
<reference evidence="8" key="1">
    <citation type="submission" date="2016-01" db="EMBL/GenBank/DDBJ databases">
        <title>Reference transcriptome for the parasite Schistocephalus solidus: insights into the molecular evolution of parasitism.</title>
        <authorList>
            <person name="Hebert F.O."/>
            <person name="Grambauer S."/>
            <person name="Barber I."/>
            <person name="Landry C.R."/>
            <person name="Aubin-Horth N."/>
        </authorList>
    </citation>
    <scope>NUCLEOTIDE SEQUENCE</scope>
</reference>
<keyword evidence="4 7" id="KW-1133">Transmembrane helix</keyword>
<protein>
    <submittedName>
        <fullName evidence="8">Adiponectin receptor protein</fullName>
    </submittedName>
</protein>
<keyword evidence="8" id="KW-0675">Receptor</keyword>
<dbReference type="GO" id="GO:0033211">
    <property type="term" value="P:adiponectin-activated signaling pathway"/>
    <property type="evidence" value="ECO:0007669"/>
    <property type="project" value="TreeGrafter"/>
</dbReference>
<feature type="binding site" evidence="6">
    <location>
        <position position="161"/>
    </location>
    <ligand>
        <name>Zn(2+)</name>
        <dbReference type="ChEBI" id="CHEBI:29105"/>
    </ligand>
</feature>
<feature type="transmembrane region" description="Helical" evidence="7">
    <location>
        <begin position="177"/>
        <end position="199"/>
    </location>
</feature>
<keyword evidence="3 7" id="KW-0812">Transmembrane</keyword>
<feature type="transmembrane region" description="Helical" evidence="7">
    <location>
        <begin position="309"/>
        <end position="325"/>
    </location>
</feature>
<evidence type="ECO:0000256" key="1">
    <source>
        <dbReference type="ARBA" id="ARBA00004141"/>
    </source>
</evidence>
<evidence type="ECO:0000256" key="2">
    <source>
        <dbReference type="ARBA" id="ARBA00007018"/>
    </source>
</evidence>
<organism evidence="8">
    <name type="scientific">Schistocephalus solidus</name>
    <name type="common">Tapeworm</name>
    <dbReference type="NCBI Taxonomy" id="70667"/>
    <lineage>
        <taxon>Eukaryota</taxon>
        <taxon>Metazoa</taxon>
        <taxon>Spiralia</taxon>
        <taxon>Lophotrochozoa</taxon>
        <taxon>Platyhelminthes</taxon>
        <taxon>Cestoda</taxon>
        <taxon>Eucestoda</taxon>
        <taxon>Diphyllobothriidea</taxon>
        <taxon>Diphyllobothriidae</taxon>
        <taxon>Schistocephalus</taxon>
    </lineage>
</organism>
<feature type="transmembrane region" description="Helical" evidence="7">
    <location>
        <begin position="269"/>
        <end position="289"/>
    </location>
</feature>
<keyword evidence="6" id="KW-0862">Zinc</keyword>
<dbReference type="GO" id="GO:0038023">
    <property type="term" value="F:signaling receptor activity"/>
    <property type="evidence" value="ECO:0007669"/>
    <property type="project" value="TreeGrafter"/>
</dbReference>
<feature type="binding site" evidence="6">
    <location>
        <position position="311"/>
    </location>
    <ligand>
        <name>Zn(2+)</name>
        <dbReference type="ChEBI" id="CHEBI:29105"/>
    </ligand>
</feature>
<feature type="transmembrane region" description="Helical" evidence="7">
    <location>
        <begin position="110"/>
        <end position="129"/>
    </location>
</feature>
<feature type="transmembrane region" description="Helical" evidence="7">
    <location>
        <begin position="236"/>
        <end position="257"/>
    </location>
</feature>
<evidence type="ECO:0000256" key="4">
    <source>
        <dbReference type="ARBA" id="ARBA00022989"/>
    </source>
</evidence>
<comment type="similarity">
    <text evidence="2">Belongs to the ADIPOR family.</text>
</comment>
<evidence type="ECO:0000256" key="6">
    <source>
        <dbReference type="PIRSR" id="PIRSR604254-1"/>
    </source>
</evidence>
<sequence length="352" mass="39680">MGEEDAQADENVHVIQKDASGHVAEQNVKYGCTNSLFNGDFTQFALSMAHSAEEFARHVWLRGWQVVQFAQLPAWLKDNDFLIRGHRPALNSYWGCFKSVFRIHTETGNIWTHLLGCVLFAAIFAYFMIEAPKSIQWQDKLVFSAFFTGAVLCLGFSCLFHTLCCHSVKVARFANKLDYAGIAILTIGSFIPFLYYTFYCGKWQMIFYTALICVLGLAAILVSMIDKFATPRFRTLRAGVFIGLGLSGVIPAMHYTIVAGWESAVNDASLGWLILMAAFYIGGALLYAFRIPERLVPGCFDLWFQSHQIFHVFVVVAALVHYYGISRLADFRLTRGDCSPEQPLFIDYAEEL</sequence>